<dbReference type="OrthoDB" id="1163923at2"/>
<comment type="caution">
    <text evidence="2">The sequence shown here is derived from an EMBL/GenBank/DDBJ whole genome shotgun (WGS) entry which is preliminary data.</text>
</comment>
<keyword evidence="1" id="KW-0732">Signal</keyword>
<dbReference type="AlphaFoldDB" id="A0A504J4N8"/>
<evidence type="ECO:0000313" key="2">
    <source>
        <dbReference type="EMBL" id="TPN85777.1"/>
    </source>
</evidence>
<protein>
    <recommendedName>
        <fullName evidence="4">Lipoprotein</fullName>
    </recommendedName>
</protein>
<dbReference type="Proteomes" id="UP000315540">
    <property type="component" value="Unassembled WGS sequence"/>
</dbReference>
<evidence type="ECO:0000256" key="1">
    <source>
        <dbReference type="SAM" id="SignalP"/>
    </source>
</evidence>
<organism evidence="2 3">
    <name type="scientific">Aquimarina algicola</name>
    <dbReference type="NCBI Taxonomy" id="2589995"/>
    <lineage>
        <taxon>Bacteria</taxon>
        <taxon>Pseudomonadati</taxon>
        <taxon>Bacteroidota</taxon>
        <taxon>Flavobacteriia</taxon>
        <taxon>Flavobacteriales</taxon>
        <taxon>Flavobacteriaceae</taxon>
        <taxon>Aquimarina</taxon>
    </lineage>
</organism>
<keyword evidence="3" id="KW-1185">Reference proteome</keyword>
<dbReference type="EMBL" id="VFWZ01000003">
    <property type="protein sequence ID" value="TPN85777.1"/>
    <property type="molecule type" value="Genomic_DNA"/>
</dbReference>
<feature type="chain" id="PRO_5021287261" description="Lipoprotein" evidence="1">
    <location>
        <begin position="23"/>
        <end position="114"/>
    </location>
</feature>
<name>A0A504J4N8_9FLAO</name>
<accession>A0A504J4N8</accession>
<reference evidence="2 3" key="1">
    <citation type="submission" date="2019-06" db="EMBL/GenBank/DDBJ databases">
        <authorList>
            <person name="Meng X."/>
        </authorList>
    </citation>
    <scope>NUCLEOTIDE SEQUENCE [LARGE SCALE GENOMIC DNA]</scope>
    <source>
        <strain evidence="2 3">M625</strain>
    </source>
</reference>
<evidence type="ECO:0008006" key="4">
    <source>
        <dbReference type="Google" id="ProtNLM"/>
    </source>
</evidence>
<feature type="signal peptide" evidence="1">
    <location>
        <begin position="1"/>
        <end position="22"/>
    </location>
</feature>
<gene>
    <name evidence="2" type="ORF">FHK87_10830</name>
</gene>
<sequence>MKKKLFTILLGFSIISCSSSKATLKEIDVVESTPEKVSENEAITNSTSKEINYKINTIILNYLDVPISYIARSDVKETNQGYHWKFMNVKTGENFIANIDFNFKSVKIKKNKRN</sequence>
<dbReference type="PROSITE" id="PS51257">
    <property type="entry name" value="PROKAR_LIPOPROTEIN"/>
    <property type="match status" value="1"/>
</dbReference>
<proteinExistence type="predicted"/>
<evidence type="ECO:0000313" key="3">
    <source>
        <dbReference type="Proteomes" id="UP000315540"/>
    </source>
</evidence>
<dbReference type="RefSeq" id="WP_140592751.1">
    <property type="nucleotide sequence ID" value="NZ_VFWZ01000003.1"/>
</dbReference>